<dbReference type="PANTHER" id="PTHR11603:SF132">
    <property type="entry name" value="C2H2-TYPE DOMAIN-CONTAINING PROTEIN"/>
    <property type="match status" value="1"/>
</dbReference>
<dbReference type="EMBL" id="ML991774">
    <property type="protein sequence ID" value="KAF2238994.1"/>
    <property type="molecule type" value="Genomic_DNA"/>
</dbReference>
<dbReference type="InterPro" id="IPR052041">
    <property type="entry name" value="Nucleic_acid_metab_PIN/TRAM"/>
</dbReference>
<evidence type="ECO:0008006" key="3">
    <source>
        <dbReference type="Google" id="ProtNLM"/>
    </source>
</evidence>
<proteinExistence type="predicted"/>
<dbReference type="AlphaFoldDB" id="A0A6A6HLH4"/>
<evidence type="ECO:0000313" key="1">
    <source>
        <dbReference type="EMBL" id="KAF2238994.1"/>
    </source>
</evidence>
<gene>
    <name evidence="1" type="ORF">EV356DRAFT_528878</name>
</gene>
<protein>
    <recommendedName>
        <fullName evidence="3">Magnesium chelatase</fullName>
    </recommendedName>
</protein>
<dbReference type="Proteomes" id="UP000800092">
    <property type="component" value="Unassembled WGS sequence"/>
</dbReference>
<evidence type="ECO:0000313" key="2">
    <source>
        <dbReference type="Proteomes" id="UP000800092"/>
    </source>
</evidence>
<keyword evidence="2" id="KW-1185">Reference proteome</keyword>
<dbReference type="OrthoDB" id="444631at2759"/>
<dbReference type="PANTHER" id="PTHR11603">
    <property type="entry name" value="AAA FAMILY ATPASE"/>
    <property type="match status" value="1"/>
</dbReference>
<name>A0A6A6HLH4_VIRVR</name>
<accession>A0A6A6HLH4</accession>
<sequence>MNLADRIQDLDELELATLVCLVASQHCIVDADQIDSLDEAQHELQAITLNLFGLSCAVVNCTGDLSVDDFSNAILINSKDEDGSEHAPSRGFDEPSYFSADAGRTTFKRTSHSAGRLSTSLLDSRRVADVVIAKNLNLAHHHVQVQALELIRGKRIFTRTAVHAAPKRFLFIALVSSQVGGVLLNHLNDQFCLSHSFDTSSLPDTSYIGKGSHRLSFSQDELDELQSLAASVRVTAEVRGYLHNVLTFLRAHRAVAGGVSATATRHLNVLVRYGHQALAPLHALTFVPPSLVALATRKVYTHRIILIEPDDERSLQWGSNVEAVKELLENVTVQDVIEDVLRTVEVPL</sequence>
<reference evidence="1" key="1">
    <citation type="journal article" date="2020" name="Stud. Mycol.">
        <title>101 Dothideomycetes genomes: a test case for predicting lifestyles and emergence of pathogens.</title>
        <authorList>
            <person name="Haridas S."/>
            <person name="Albert R."/>
            <person name="Binder M."/>
            <person name="Bloem J."/>
            <person name="Labutti K."/>
            <person name="Salamov A."/>
            <person name="Andreopoulos B."/>
            <person name="Baker S."/>
            <person name="Barry K."/>
            <person name="Bills G."/>
            <person name="Bluhm B."/>
            <person name="Cannon C."/>
            <person name="Castanera R."/>
            <person name="Culley D."/>
            <person name="Daum C."/>
            <person name="Ezra D."/>
            <person name="Gonzalez J."/>
            <person name="Henrissat B."/>
            <person name="Kuo A."/>
            <person name="Liang C."/>
            <person name="Lipzen A."/>
            <person name="Lutzoni F."/>
            <person name="Magnuson J."/>
            <person name="Mondo S."/>
            <person name="Nolan M."/>
            <person name="Ohm R."/>
            <person name="Pangilinan J."/>
            <person name="Park H.-J."/>
            <person name="Ramirez L."/>
            <person name="Alfaro M."/>
            <person name="Sun H."/>
            <person name="Tritt A."/>
            <person name="Yoshinaga Y."/>
            <person name="Zwiers L.-H."/>
            <person name="Turgeon B."/>
            <person name="Goodwin S."/>
            <person name="Spatafora J."/>
            <person name="Crous P."/>
            <person name="Grigoriev I."/>
        </authorList>
    </citation>
    <scope>NUCLEOTIDE SEQUENCE</scope>
    <source>
        <strain evidence="1">Tuck. ex Michener</strain>
    </source>
</reference>
<organism evidence="1 2">
    <name type="scientific">Viridothelium virens</name>
    <name type="common">Speckled blister lichen</name>
    <name type="synonym">Trypethelium virens</name>
    <dbReference type="NCBI Taxonomy" id="1048519"/>
    <lineage>
        <taxon>Eukaryota</taxon>
        <taxon>Fungi</taxon>
        <taxon>Dikarya</taxon>
        <taxon>Ascomycota</taxon>
        <taxon>Pezizomycotina</taxon>
        <taxon>Dothideomycetes</taxon>
        <taxon>Dothideomycetes incertae sedis</taxon>
        <taxon>Trypetheliales</taxon>
        <taxon>Trypetheliaceae</taxon>
        <taxon>Viridothelium</taxon>
    </lineage>
</organism>
<dbReference type="Gene3D" id="1.10.8.80">
    <property type="entry name" value="Magnesium chelatase subunit I, C-Terminal domain"/>
    <property type="match status" value="1"/>
</dbReference>